<dbReference type="GO" id="GO:0010090">
    <property type="term" value="P:trichome morphogenesis"/>
    <property type="evidence" value="ECO:0007669"/>
    <property type="project" value="InterPro"/>
</dbReference>
<comment type="caution">
    <text evidence="4">The sequence shown here is derived from an EMBL/GenBank/DDBJ whole genome shotgun (WGS) entry which is preliminary data.</text>
</comment>
<dbReference type="EMBL" id="LSRQ01001976">
    <property type="protein sequence ID" value="OAY75893.1"/>
    <property type="molecule type" value="Genomic_DNA"/>
</dbReference>
<organism evidence="4 5">
    <name type="scientific">Ananas comosus</name>
    <name type="common">Pineapple</name>
    <name type="synonym">Ananas ananas</name>
    <dbReference type="NCBI Taxonomy" id="4615"/>
    <lineage>
        <taxon>Eukaryota</taxon>
        <taxon>Viridiplantae</taxon>
        <taxon>Streptophyta</taxon>
        <taxon>Embryophyta</taxon>
        <taxon>Tracheophyta</taxon>
        <taxon>Spermatophyta</taxon>
        <taxon>Magnoliopsida</taxon>
        <taxon>Liliopsida</taxon>
        <taxon>Poales</taxon>
        <taxon>Bromeliaceae</taxon>
        <taxon>Bromelioideae</taxon>
        <taxon>Ananas</taxon>
    </lineage>
</organism>
<accession>A0A199VFV2</accession>
<dbReference type="STRING" id="4615.A0A199VFV2"/>
<dbReference type="AlphaFoldDB" id="A0A199VFV2"/>
<dbReference type="InterPro" id="IPR036236">
    <property type="entry name" value="Znf_C2H2_sf"/>
</dbReference>
<dbReference type="GO" id="GO:0003700">
    <property type="term" value="F:DNA-binding transcription factor activity"/>
    <property type="evidence" value="ECO:0007669"/>
    <property type="project" value="TreeGrafter"/>
</dbReference>
<dbReference type="SUPFAM" id="SSF57667">
    <property type="entry name" value="beta-beta-alpha zinc fingers"/>
    <property type="match status" value="1"/>
</dbReference>
<dbReference type="GO" id="GO:0000976">
    <property type="term" value="F:transcription cis-regulatory region binding"/>
    <property type="evidence" value="ECO:0007669"/>
    <property type="project" value="TreeGrafter"/>
</dbReference>
<dbReference type="PROSITE" id="PS50157">
    <property type="entry name" value="ZINC_FINGER_C2H2_2"/>
    <property type="match status" value="1"/>
</dbReference>
<evidence type="ECO:0000256" key="1">
    <source>
        <dbReference type="PROSITE-ProRule" id="PRU00042"/>
    </source>
</evidence>
<dbReference type="GO" id="GO:0009740">
    <property type="term" value="P:gibberellic acid mediated signaling pathway"/>
    <property type="evidence" value="ECO:0007669"/>
    <property type="project" value="TreeGrafter"/>
</dbReference>
<feature type="domain" description="C2H2-type" evidence="3">
    <location>
        <begin position="57"/>
        <end position="84"/>
    </location>
</feature>
<reference evidence="4 5" key="1">
    <citation type="journal article" date="2016" name="DNA Res.">
        <title>The draft genome of MD-2 pineapple using hybrid error correction of long reads.</title>
        <authorList>
            <person name="Redwan R.M."/>
            <person name="Saidin A."/>
            <person name="Kumar S.V."/>
        </authorList>
    </citation>
    <scope>NUCLEOTIDE SEQUENCE [LARGE SCALE GENOMIC DNA]</scope>
    <source>
        <strain evidence="5">cv. MD2</strain>
        <tissue evidence="4">Leaf</tissue>
    </source>
</reference>
<name>A0A199VFV2_ANACO</name>
<evidence type="ECO:0000313" key="5">
    <source>
        <dbReference type="Proteomes" id="UP000092600"/>
    </source>
</evidence>
<dbReference type="GO" id="GO:0008270">
    <property type="term" value="F:zinc ion binding"/>
    <property type="evidence" value="ECO:0007669"/>
    <property type="project" value="UniProtKB-KW"/>
</dbReference>
<feature type="region of interest" description="Disordered" evidence="2">
    <location>
        <begin position="21"/>
        <end position="43"/>
    </location>
</feature>
<keyword evidence="1" id="KW-0479">Metal-binding</keyword>
<evidence type="ECO:0000256" key="2">
    <source>
        <dbReference type="SAM" id="MobiDB-lite"/>
    </source>
</evidence>
<dbReference type="InterPro" id="IPR044299">
    <property type="entry name" value="GIS3/ZFP5/ZFP6"/>
</dbReference>
<evidence type="ECO:0000259" key="3">
    <source>
        <dbReference type="PROSITE" id="PS50157"/>
    </source>
</evidence>
<dbReference type="GO" id="GO:0005634">
    <property type="term" value="C:nucleus"/>
    <property type="evidence" value="ECO:0007669"/>
    <property type="project" value="TreeGrafter"/>
</dbReference>
<feature type="region of interest" description="Disordered" evidence="2">
    <location>
        <begin position="72"/>
        <end position="116"/>
    </location>
</feature>
<proteinExistence type="predicted"/>
<dbReference type="PANTHER" id="PTHR46353">
    <property type="entry name" value="ZINC FINGER PROTEIN 5"/>
    <property type="match status" value="1"/>
</dbReference>
<evidence type="ECO:0000313" key="4">
    <source>
        <dbReference type="EMBL" id="OAY75893.1"/>
    </source>
</evidence>
<dbReference type="GO" id="GO:0009736">
    <property type="term" value="P:cytokinin-activated signaling pathway"/>
    <property type="evidence" value="ECO:0007669"/>
    <property type="project" value="TreeGrafter"/>
</dbReference>
<feature type="compositionally biased region" description="Low complexity" evidence="2">
    <location>
        <begin position="31"/>
        <end position="43"/>
    </location>
</feature>
<dbReference type="PROSITE" id="PS00028">
    <property type="entry name" value="ZINC_FINGER_C2H2_1"/>
    <property type="match status" value="1"/>
</dbReference>
<dbReference type="PANTHER" id="PTHR46353:SF7">
    <property type="entry name" value="OS01G0512700 PROTEIN"/>
    <property type="match status" value="1"/>
</dbReference>
<keyword evidence="1" id="KW-0863">Zinc-finger</keyword>
<feature type="compositionally biased region" description="Basic residues" evidence="2">
    <location>
        <begin position="77"/>
        <end position="93"/>
    </location>
</feature>
<dbReference type="Proteomes" id="UP000092600">
    <property type="component" value="Unassembled WGS sequence"/>
</dbReference>
<sequence length="201" mass="20626">MAGSIQCHPKQQLRLFGFQVGDEEGQDRSQPADAPDASSGSAASAAVGAGAEAGRRFECQYCCREFANSQALGGHQNAHKKERQHLKRAHAHAHGLGLSPAHHRPPPPPPGAPARRAAGAPIFAHPVRRPHLLPAAGWVYLPRQAVHLQGPPGFHVLPSSEVPATSPVASFLAGAAVAEGEAAAAAAAGLDLHLSLGPAGS</sequence>
<dbReference type="InterPro" id="IPR013087">
    <property type="entry name" value="Znf_C2H2_type"/>
</dbReference>
<protein>
    <submittedName>
        <fullName evidence="4">Zinc finger protein 6</fullName>
    </submittedName>
</protein>
<keyword evidence="1" id="KW-0862">Zinc</keyword>
<gene>
    <name evidence="4" type="ORF">ACMD2_24574</name>
</gene>